<proteinExistence type="predicted"/>
<feature type="domain" description="DUF4232" evidence="3">
    <location>
        <begin position="57"/>
        <end position="182"/>
    </location>
</feature>
<sequence length="196" mass="18826">MIVAACSLAVGLLLTGCAGAGTSPSPSPTASPASSPSASPTPTSTASVDPNAPAGQCADDVLEVTVRTAPDGGSAGHTNSQVVFTNTGSTSCELRGAPGVSVLDASGAQLGEPADQSEPASPPTITIAAGGTAFAALSAVNIGTDGGPLAGSCTVAEGTAYRVYPPHSFTAFDVSATVPACSNSTVWMDVMAVEAG</sequence>
<feature type="signal peptide" evidence="2">
    <location>
        <begin position="1"/>
        <end position="20"/>
    </location>
</feature>
<evidence type="ECO:0000256" key="2">
    <source>
        <dbReference type="SAM" id="SignalP"/>
    </source>
</evidence>
<feature type="chain" id="PRO_5046294379" description="DUF4232 domain-containing protein" evidence="2">
    <location>
        <begin position="21"/>
        <end position="196"/>
    </location>
</feature>
<protein>
    <recommendedName>
        <fullName evidence="3">DUF4232 domain-containing protein</fullName>
    </recommendedName>
</protein>
<dbReference type="EMBL" id="BAAAMK010000008">
    <property type="protein sequence ID" value="GAA1961053.1"/>
    <property type="molecule type" value="Genomic_DNA"/>
</dbReference>
<accession>A0ABN2QZW0</accession>
<evidence type="ECO:0000259" key="3">
    <source>
        <dbReference type="Pfam" id="PF14016"/>
    </source>
</evidence>
<keyword evidence="2" id="KW-0732">Signal</keyword>
<dbReference type="InterPro" id="IPR025326">
    <property type="entry name" value="DUF4232"/>
</dbReference>
<gene>
    <name evidence="4" type="ORF">GCM10009717_29720</name>
</gene>
<keyword evidence="5" id="KW-1185">Reference proteome</keyword>
<feature type="compositionally biased region" description="Low complexity" evidence="1">
    <location>
        <begin position="21"/>
        <end position="47"/>
    </location>
</feature>
<name>A0ABN2QZW0_9MICO</name>
<dbReference type="Proteomes" id="UP001499954">
    <property type="component" value="Unassembled WGS sequence"/>
</dbReference>
<feature type="region of interest" description="Disordered" evidence="1">
    <location>
        <begin position="21"/>
        <end position="55"/>
    </location>
</feature>
<comment type="caution">
    <text evidence="4">The sequence shown here is derived from an EMBL/GenBank/DDBJ whole genome shotgun (WGS) entry which is preliminary data.</text>
</comment>
<dbReference type="Pfam" id="PF14016">
    <property type="entry name" value="DUF4232"/>
    <property type="match status" value="1"/>
</dbReference>
<evidence type="ECO:0000313" key="4">
    <source>
        <dbReference type="EMBL" id="GAA1961053.1"/>
    </source>
</evidence>
<evidence type="ECO:0000313" key="5">
    <source>
        <dbReference type="Proteomes" id="UP001499954"/>
    </source>
</evidence>
<reference evidence="4 5" key="1">
    <citation type="journal article" date="2019" name="Int. J. Syst. Evol. Microbiol.">
        <title>The Global Catalogue of Microorganisms (GCM) 10K type strain sequencing project: providing services to taxonomists for standard genome sequencing and annotation.</title>
        <authorList>
            <consortium name="The Broad Institute Genomics Platform"/>
            <consortium name="The Broad Institute Genome Sequencing Center for Infectious Disease"/>
            <person name="Wu L."/>
            <person name="Ma J."/>
        </authorList>
    </citation>
    <scope>NUCLEOTIDE SEQUENCE [LARGE SCALE GENOMIC DNA]</scope>
    <source>
        <strain evidence="4 5">JCM 13584</strain>
    </source>
</reference>
<evidence type="ECO:0000256" key="1">
    <source>
        <dbReference type="SAM" id="MobiDB-lite"/>
    </source>
</evidence>
<organism evidence="4 5">
    <name type="scientific">Agromyces allii</name>
    <dbReference type="NCBI Taxonomy" id="393607"/>
    <lineage>
        <taxon>Bacteria</taxon>
        <taxon>Bacillati</taxon>
        <taxon>Actinomycetota</taxon>
        <taxon>Actinomycetes</taxon>
        <taxon>Micrococcales</taxon>
        <taxon>Microbacteriaceae</taxon>
        <taxon>Agromyces</taxon>
    </lineage>
</organism>